<name>A0A7X1B982_9BACT</name>
<dbReference type="InterPro" id="IPR000743">
    <property type="entry name" value="Glyco_hydro_28"/>
</dbReference>
<dbReference type="InterPro" id="IPR011050">
    <property type="entry name" value="Pectin_lyase_fold/virulence"/>
</dbReference>
<dbReference type="Gene3D" id="2.160.20.10">
    <property type="entry name" value="Single-stranded right-handed beta-helix, Pectin lyase-like"/>
    <property type="match status" value="1"/>
</dbReference>
<evidence type="ECO:0000256" key="4">
    <source>
        <dbReference type="RuleBase" id="RU361169"/>
    </source>
</evidence>
<dbReference type="AlphaFoldDB" id="A0A7X1B982"/>
<evidence type="ECO:0000313" key="8">
    <source>
        <dbReference type="Proteomes" id="UP000526501"/>
    </source>
</evidence>
<evidence type="ECO:0000256" key="5">
    <source>
        <dbReference type="SAM" id="SignalP"/>
    </source>
</evidence>
<evidence type="ECO:0000256" key="3">
    <source>
        <dbReference type="ARBA" id="ARBA00023295"/>
    </source>
</evidence>
<evidence type="ECO:0000256" key="2">
    <source>
        <dbReference type="ARBA" id="ARBA00022801"/>
    </source>
</evidence>
<evidence type="ECO:0000313" key="7">
    <source>
        <dbReference type="EMBL" id="MBC2608035.1"/>
    </source>
</evidence>
<keyword evidence="5" id="KW-0732">Signal</keyword>
<dbReference type="Proteomes" id="UP000526501">
    <property type="component" value="Unassembled WGS sequence"/>
</dbReference>
<dbReference type="GO" id="GO:0004650">
    <property type="term" value="F:polygalacturonase activity"/>
    <property type="evidence" value="ECO:0007669"/>
    <property type="project" value="InterPro"/>
</dbReference>
<dbReference type="SUPFAM" id="SSF51126">
    <property type="entry name" value="Pectin lyase-like"/>
    <property type="match status" value="1"/>
</dbReference>
<dbReference type="InterPro" id="IPR012334">
    <property type="entry name" value="Pectin_lyas_fold"/>
</dbReference>
<dbReference type="PANTHER" id="PTHR31339:SF9">
    <property type="entry name" value="PLASMIN AND FIBRONECTIN-BINDING PROTEIN A"/>
    <property type="match status" value="1"/>
</dbReference>
<reference evidence="7 8" key="1">
    <citation type="submission" date="2020-07" db="EMBL/GenBank/DDBJ databases">
        <authorList>
            <person name="Feng X."/>
        </authorList>
    </citation>
    <scope>NUCLEOTIDE SEQUENCE [LARGE SCALE GENOMIC DNA]</scope>
    <source>
        <strain evidence="7 8">JCM23202</strain>
    </source>
</reference>
<keyword evidence="8" id="KW-1185">Reference proteome</keyword>
<proteinExistence type="inferred from homology"/>
<dbReference type="GO" id="GO:0005975">
    <property type="term" value="P:carbohydrate metabolic process"/>
    <property type="evidence" value="ECO:0007669"/>
    <property type="project" value="InterPro"/>
</dbReference>
<dbReference type="InterPro" id="IPR051801">
    <property type="entry name" value="GH28_Enzymes"/>
</dbReference>
<keyword evidence="3 4" id="KW-0326">Glycosidase</keyword>
<comment type="similarity">
    <text evidence="1 4">Belongs to the glycosyl hydrolase 28 family.</text>
</comment>
<dbReference type="InterPro" id="IPR024535">
    <property type="entry name" value="RHGA/B-epi-like_pectate_lyase"/>
</dbReference>
<dbReference type="Pfam" id="PF00295">
    <property type="entry name" value="Glyco_hydro_28"/>
    <property type="match status" value="1"/>
</dbReference>
<gene>
    <name evidence="7" type="ORF">H5P27_18420</name>
</gene>
<comment type="caution">
    <text evidence="7">The sequence shown here is derived from an EMBL/GenBank/DDBJ whole genome shotgun (WGS) entry which is preliminary data.</text>
</comment>
<evidence type="ECO:0000259" key="6">
    <source>
        <dbReference type="Pfam" id="PF12708"/>
    </source>
</evidence>
<dbReference type="PANTHER" id="PTHR31339">
    <property type="entry name" value="PECTIN LYASE-RELATED"/>
    <property type="match status" value="1"/>
</dbReference>
<feature type="domain" description="Rhamnogalacturonase A/B/Epimerase-like pectate lyase" evidence="6">
    <location>
        <begin position="28"/>
        <end position="83"/>
    </location>
</feature>
<feature type="chain" id="PRO_5030993656" evidence="5">
    <location>
        <begin position="24"/>
        <end position="527"/>
    </location>
</feature>
<accession>A0A7X1B982</accession>
<protein>
    <submittedName>
        <fullName evidence="7">Glycoside hydrolase family 28 protein</fullName>
    </submittedName>
</protein>
<dbReference type="Pfam" id="PF12708">
    <property type="entry name" value="Pect-lyase_RHGA_epim"/>
    <property type="match status" value="1"/>
</dbReference>
<evidence type="ECO:0000256" key="1">
    <source>
        <dbReference type="ARBA" id="ARBA00008834"/>
    </source>
</evidence>
<organism evidence="7 8">
    <name type="scientific">Pelagicoccus albus</name>
    <dbReference type="NCBI Taxonomy" id="415222"/>
    <lineage>
        <taxon>Bacteria</taxon>
        <taxon>Pseudomonadati</taxon>
        <taxon>Verrucomicrobiota</taxon>
        <taxon>Opitutia</taxon>
        <taxon>Puniceicoccales</taxon>
        <taxon>Pelagicoccaceae</taxon>
        <taxon>Pelagicoccus</taxon>
    </lineage>
</organism>
<dbReference type="InterPro" id="IPR006626">
    <property type="entry name" value="PbH1"/>
</dbReference>
<dbReference type="SMART" id="SM00710">
    <property type="entry name" value="PbH1"/>
    <property type="match status" value="7"/>
</dbReference>
<sequence>MTLNLFRALTLSAFAFFATVALAQNSSWHDVRDYGAAGDGVIKDTDAINAAIAACTEQGGGTVYFPAGTYLTGSIHMESNLTLHVDNGAELLYSGDPEDSPVVKTRWEGTEVYTYSPLIYAYQKENIAVVGGGLLNGAGVNWWWRTTEDPAREHIAMPGKLAWKALLKRIQEEGYEPVEEDFEVAMHYLRPSLIQSIECKKVLFEGISLLDSPMWMLHPIYCEDLQIRGVKFSSHGPNGDGIDLDSCRNVRISDCFFDTYDDCIVIKSGRDAQGRAIGRPTEFVTITNCVMYQGNGGVVIGSEMSGGIRNITASNIVCYGTDRGIRLKTARGRGAVVENLRFDNWVIENSALESIQISSNYVDLPEEDFSERTPTMRNVAISNVTIVNAAKAINIAGLPEQKVEGLRFSDIVASGEIGLNCDLAEDVEFNNVRINARTGAQFSITNSKGVVLNNVGSRQESQEPVVSVRDVEDLWLTNSHAVAANETFLEVNGAETSNIAVTGSEISNAATPLSVGEEVSEGEVLFK</sequence>
<dbReference type="RefSeq" id="WP_185661892.1">
    <property type="nucleotide sequence ID" value="NZ_CAWPOO010000013.1"/>
</dbReference>
<dbReference type="EMBL" id="JACHVC010000013">
    <property type="protein sequence ID" value="MBC2608035.1"/>
    <property type="molecule type" value="Genomic_DNA"/>
</dbReference>
<feature type="signal peptide" evidence="5">
    <location>
        <begin position="1"/>
        <end position="23"/>
    </location>
</feature>
<keyword evidence="2 4" id="KW-0378">Hydrolase</keyword>